<name>A0A0L0NYK4_CANAR</name>
<sequence length="76" mass="8673">MGTSVNAHKRGEDKENHTLLITKTTLFDSLIHNLARPVLHWPCLGLHLRLFRQLFQFPLQSAAIIKPLIFGNITTQ</sequence>
<comment type="caution">
    <text evidence="1">The sequence shown here is derived from an EMBL/GenBank/DDBJ whole genome shotgun (WGS) entry which is preliminary data.</text>
</comment>
<accession>A0A0L0NYK4</accession>
<evidence type="ECO:0000313" key="1">
    <source>
        <dbReference type="EMBL" id="KND99048.1"/>
    </source>
</evidence>
<evidence type="ECO:0000313" key="2">
    <source>
        <dbReference type="Proteomes" id="UP000037122"/>
    </source>
</evidence>
<organism evidence="1 2">
    <name type="scientific">Candidozyma auris</name>
    <name type="common">Yeast</name>
    <name type="synonym">Candida auris</name>
    <dbReference type="NCBI Taxonomy" id="498019"/>
    <lineage>
        <taxon>Eukaryota</taxon>
        <taxon>Fungi</taxon>
        <taxon>Dikarya</taxon>
        <taxon>Ascomycota</taxon>
        <taxon>Saccharomycotina</taxon>
        <taxon>Pichiomycetes</taxon>
        <taxon>Metschnikowiaceae</taxon>
        <taxon>Candidozyma</taxon>
    </lineage>
</organism>
<dbReference type="Proteomes" id="UP000037122">
    <property type="component" value="Unassembled WGS sequence"/>
</dbReference>
<protein>
    <submittedName>
        <fullName evidence="1">Uncharacterized protein</fullName>
    </submittedName>
</protein>
<dbReference type="VEuPathDB" id="FungiDB:QG37_04110"/>
<dbReference type="AlphaFoldDB" id="A0A0L0NYK4"/>
<gene>
    <name evidence="1" type="ORF">QG37_04110</name>
</gene>
<dbReference type="EMBL" id="LGST01000027">
    <property type="protein sequence ID" value="KND99048.1"/>
    <property type="molecule type" value="Genomic_DNA"/>
</dbReference>
<reference evidence="2" key="1">
    <citation type="journal article" date="2015" name="BMC Genomics">
        <title>Draft genome of a commonly misdiagnosed multidrug resistant pathogen Candida auris.</title>
        <authorList>
            <person name="Chatterjee S."/>
            <person name="Alampalli S.V."/>
            <person name="Nageshan R.K."/>
            <person name="Chettiar S.T."/>
            <person name="Joshi S."/>
            <person name="Tatu U.S."/>
        </authorList>
    </citation>
    <scope>NUCLEOTIDE SEQUENCE [LARGE SCALE GENOMIC DNA]</scope>
    <source>
        <strain evidence="2">6684</strain>
    </source>
</reference>
<proteinExistence type="predicted"/>